<dbReference type="Pfam" id="PF00335">
    <property type="entry name" value="Tetraspanin"/>
    <property type="match status" value="1"/>
</dbReference>
<dbReference type="WBParaSite" id="PgB02X_g054_t02">
    <property type="protein sequence ID" value="PgB02X_g054_t02"/>
    <property type="gene ID" value="PgB02X_g054"/>
</dbReference>
<dbReference type="GO" id="GO:0016020">
    <property type="term" value="C:membrane"/>
    <property type="evidence" value="ECO:0007669"/>
    <property type="project" value="UniProtKB-SubCell"/>
</dbReference>
<evidence type="ECO:0000313" key="7">
    <source>
        <dbReference type="WBParaSite" id="PgB02X_g054_t02"/>
    </source>
</evidence>
<keyword evidence="3 5" id="KW-1133">Transmembrane helix</keyword>
<evidence type="ECO:0000256" key="4">
    <source>
        <dbReference type="ARBA" id="ARBA00023136"/>
    </source>
</evidence>
<comment type="subcellular location">
    <subcellularLocation>
        <location evidence="1">Membrane</location>
        <topology evidence="1">Multi-pass membrane protein</topology>
    </subcellularLocation>
</comment>
<feature type="transmembrane region" description="Helical" evidence="5">
    <location>
        <begin position="227"/>
        <end position="248"/>
    </location>
</feature>
<keyword evidence="6" id="KW-1185">Reference proteome</keyword>
<organism evidence="6 7">
    <name type="scientific">Parascaris univalens</name>
    <name type="common">Nematode worm</name>
    <dbReference type="NCBI Taxonomy" id="6257"/>
    <lineage>
        <taxon>Eukaryota</taxon>
        <taxon>Metazoa</taxon>
        <taxon>Ecdysozoa</taxon>
        <taxon>Nematoda</taxon>
        <taxon>Chromadorea</taxon>
        <taxon>Rhabditida</taxon>
        <taxon>Spirurina</taxon>
        <taxon>Ascaridomorpha</taxon>
        <taxon>Ascaridoidea</taxon>
        <taxon>Ascarididae</taxon>
        <taxon>Parascaris</taxon>
    </lineage>
</organism>
<feature type="transmembrane region" description="Helical" evidence="5">
    <location>
        <begin position="47"/>
        <end position="75"/>
    </location>
</feature>
<evidence type="ECO:0000256" key="2">
    <source>
        <dbReference type="ARBA" id="ARBA00022692"/>
    </source>
</evidence>
<accession>A0A914ZGU3</accession>
<sequence length="261" mass="28837">MGHFDDCNFPVRSGSERRVLRREYDKVGEFYHASQTTRMGLSCSAKLLKYFVFFSNAIICVIGCFFLILSIHALVNTGIVHHLPELADDENITNGVERTGLILMAVFSGIVSLIGFLGCFGALTENPTFLLAYAVAMFVFIVLIIASQLLAIAGRKSFERSLEEVLNEKYNSSGARLNFTDFEHAFNCCGATRQLKPVFIKEDLCKGELAKQPDCCSVIVMGVDAGYLILTFFLLIATVIGLSASCSLRSALTERLSYTEF</sequence>
<dbReference type="PRINTS" id="PR00259">
    <property type="entry name" value="TMFOUR"/>
</dbReference>
<reference evidence="7" key="1">
    <citation type="submission" date="2022-11" db="UniProtKB">
        <authorList>
            <consortium name="WormBaseParasite"/>
        </authorList>
    </citation>
    <scope>IDENTIFICATION</scope>
</reference>
<evidence type="ECO:0000313" key="6">
    <source>
        <dbReference type="Proteomes" id="UP000887569"/>
    </source>
</evidence>
<keyword evidence="4 5" id="KW-0472">Membrane</keyword>
<dbReference type="InterPro" id="IPR018499">
    <property type="entry name" value="Tetraspanin/Peripherin"/>
</dbReference>
<dbReference type="Proteomes" id="UP000887569">
    <property type="component" value="Unplaced"/>
</dbReference>
<name>A0A914ZGU3_PARUN</name>
<dbReference type="AlphaFoldDB" id="A0A914ZGU3"/>
<evidence type="ECO:0000256" key="5">
    <source>
        <dbReference type="SAM" id="Phobius"/>
    </source>
</evidence>
<keyword evidence="2 5" id="KW-0812">Transmembrane</keyword>
<feature type="transmembrane region" description="Helical" evidence="5">
    <location>
        <begin position="101"/>
        <end position="123"/>
    </location>
</feature>
<evidence type="ECO:0000256" key="3">
    <source>
        <dbReference type="ARBA" id="ARBA00022989"/>
    </source>
</evidence>
<proteinExistence type="predicted"/>
<evidence type="ECO:0000256" key="1">
    <source>
        <dbReference type="ARBA" id="ARBA00004141"/>
    </source>
</evidence>
<protein>
    <submittedName>
        <fullName evidence="7">Tetraspanin</fullName>
    </submittedName>
</protein>
<feature type="transmembrane region" description="Helical" evidence="5">
    <location>
        <begin position="130"/>
        <end position="153"/>
    </location>
</feature>